<dbReference type="PANTHER" id="PTHR24346:SF110">
    <property type="entry name" value="NON-SPECIFIC SERINE_THREONINE PROTEIN KINASE"/>
    <property type="match status" value="1"/>
</dbReference>
<dbReference type="InterPro" id="IPR017441">
    <property type="entry name" value="Protein_kinase_ATP_BS"/>
</dbReference>
<dbReference type="Pfam" id="PF16797">
    <property type="entry name" value="Fungal_KA1"/>
    <property type="match status" value="1"/>
</dbReference>
<dbReference type="PANTHER" id="PTHR24346">
    <property type="entry name" value="MAP/MICROTUBULE AFFINITY-REGULATING KINASE"/>
    <property type="match status" value="1"/>
</dbReference>
<feature type="binding site" evidence="12">
    <location>
        <position position="152"/>
    </location>
    <ligand>
        <name>ATP</name>
        <dbReference type="ChEBI" id="CHEBI:30616"/>
    </ligand>
</feature>
<keyword evidence="16" id="KW-1185">Reference proteome</keyword>
<name>A0A3E2GWW9_SCYLI</name>
<keyword evidence="7 12" id="KW-0547">Nucleotide-binding</keyword>
<organism evidence="15 16">
    <name type="scientific">Scytalidium lignicola</name>
    <name type="common">Hyphomycete</name>
    <dbReference type="NCBI Taxonomy" id="5539"/>
    <lineage>
        <taxon>Eukaryota</taxon>
        <taxon>Fungi</taxon>
        <taxon>Dikarya</taxon>
        <taxon>Ascomycota</taxon>
        <taxon>Pezizomycotina</taxon>
        <taxon>Leotiomycetes</taxon>
        <taxon>Leotiomycetes incertae sedis</taxon>
        <taxon>Scytalidium</taxon>
    </lineage>
</organism>
<dbReference type="PROSITE" id="PS00107">
    <property type="entry name" value="PROTEIN_KINASE_ATP"/>
    <property type="match status" value="1"/>
</dbReference>
<accession>A0A3E2GWW9</accession>
<sequence>MRNSQHVHLPPNRQPLSEATQRTNNCQQSPTRSSKRSTLIPNKSTKYPDVQKTDNPSRYNISTRGLNNSETPDIPAVVFNAENPQLRKSSRDNITTQSKRNSQISTTSNGSDGKRIKATIGPWKLGKTLGKGATARVRLARHAVTGQEAAIKIVQKKNAQMSQAGSLAAFDKAEANLSGPEYGFRRMPVGIEREVAIMKLIQHPNIIKLFDIWENHTEIYLVLEYVDNGELFDHISTNGRLEEEEAVKYFRQILSAVGYCHSFNICHRDLKPENILLTKDHTIKIADFGMAALHQSPDHKLKTSCGSPHYAAPELIRGVSYHGDKVDIWSIGVILYATLAGRLPFDVEPGTKDWMQILLIRIRKGAYHMMPHFSPEAEDLIRKMLEVNPKDRITLPQIWSHPLLRKYDYLDDYGNGQVPNYPNVQECGSYVCKRTDIDRDLLRNLRAMWHTLKEEELINKLLSKQPNDQKAFYGLLLKYREAQLENYVPYLECSNSDYHHVRPVVMTKAYSTSQFPRPYAKGHGRQVSRFTVINNTAETANIYDPFRSPYPQQPRNQETGGIAKINTLSSRITAGDISKRANNRNTIPGLLSPSRASSTADSVARARGHLRVPTSSRRFSTRSSLTNSAQSLSSALHVRATIGHRRRVSFQNIHRRSTNIETAVGDDQLSKVQRHHSNHTEVTDDGGTMLRAVSSLTENRVAFSQSERSGSSVSNLHLSTETTRQTSQPWTDDMRQLSRSLAKTCDEAFNRSSVISSVGSTGNLRATESPLSSFEQSFSLNDILQPTLPRPQLAATHQRMNSSIFDIRPLPAPPTRTESLRLELVKAREQAELRRLVGKDGSPRYLDKMVTHLDNLTQPEPPIAQDNARYKRNFSAQTEPGYSRPRSGLHPIQEMSPIKSGGQRAISNPLPSTPVKEKRHRGHERNQGSDVTSTIRIVNPLPQLSPVRMPAPLTIRKIKSQVNSSSSISHGELGSISAIRPNNSNGIRESQQYKHDHSLDIKPPPTHIPQVHNDKRLANDRSIGNIPKMPNWLKRNSKGSIEIKDQLSAEGRTASGSLSISYNVEEVIPRPPKKRKKKFQLGRFFRRNRNKKENYIFEETASTPDQSMMHYHSDYSPSEIVDPEAVRARQIEPRQSWIARLFNVKPANGYICMTLSKRQARREITQVLRDWRQYGIRDIQVDKERNIVFGKVGATNYLGMKEVSFAGEIMTIVEHGKRSHLSIAKFTQERGAASSFFKVIETLEMVLKCRGFLVADEHKKAMMVQTLKAA</sequence>
<dbReference type="OrthoDB" id="504170at2759"/>
<evidence type="ECO:0000256" key="12">
    <source>
        <dbReference type="PROSITE-ProRule" id="PRU10141"/>
    </source>
</evidence>
<feature type="non-terminal residue" evidence="15">
    <location>
        <position position="1270"/>
    </location>
</feature>
<evidence type="ECO:0000256" key="6">
    <source>
        <dbReference type="ARBA" id="ARBA00022679"/>
    </source>
</evidence>
<evidence type="ECO:0000256" key="10">
    <source>
        <dbReference type="ARBA" id="ARBA00047899"/>
    </source>
</evidence>
<feature type="region of interest" description="Disordered" evidence="13">
    <location>
        <begin position="899"/>
        <end position="931"/>
    </location>
</feature>
<feature type="compositionally biased region" description="Low complexity" evidence="13">
    <location>
        <begin position="964"/>
        <end position="977"/>
    </location>
</feature>
<dbReference type="Pfam" id="PF00069">
    <property type="entry name" value="Pkinase"/>
    <property type="match status" value="1"/>
</dbReference>
<dbReference type="InterPro" id="IPR043024">
    <property type="entry name" value="KA1_sf_fungal"/>
</dbReference>
<dbReference type="InterPro" id="IPR011009">
    <property type="entry name" value="Kinase-like_dom_sf"/>
</dbReference>
<dbReference type="GO" id="GO:0004674">
    <property type="term" value="F:protein serine/threonine kinase activity"/>
    <property type="evidence" value="ECO:0007669"/>
    <property type="project" value="UniProtKB-KW"/>
</dbReference>
<evidence type="ECO:0000259" key="14">
    <source>
        <dbReference type="PROSITE" id="PS50011"/>
    </source>
</evidence>
<proteinExistence type="inferred from homology"/>
<dbReference type="InterPro" id="IPR008271">
    <property type="entry name" value="Ser/Thr_kinase_AS"/>
</dbReference>
<keyword evidence="9 12" id="KW-0067">ATP-binding</keyword>
<dbReference type="SMART" id="SM00220">
    <property type="entry name" value="S_TKc"/>
    <property type="match status" value="1"/>
</dbReference>
<feature type="compositionally biased region" description="Polar residues" evidence="13">
    <location>
        <begin position="82"/>
        <end position="111"/>
    </location>
</feature>
<dbReference type="InterPro" id="IPR000719">
    <property type="entry name" value="Prot_kinase_dom"/>
</dbReference>
<dbReference type="GO" id="GO:0005940">
    <property type="term" value="C:septin ring"/>
    <property type="evidence" value="ECO:0007669"/>
    <property type="project" value="UniProtKB-ARBA"/>
</dbReference>
<dbReference type="SUPFAM" id="SSF56112">
    <property type="entry name" value="Protein kinase-like (PK-like)"/>
    <property type="match status" value="1"/>
</dbReference>
<dbReference type="STRING" id="5539.A0A3E2GWW9"/>
<feature type="region of interest" description="Disordered" evidence="13">
    <location>
        <begin position="963"/>
        <end position="989"/>
    </location>
</feature>
<dbReference type="OMA" id="THVGPWQ"/>
<dbReference type="PROSITE" id="PS50011">
    <property type="entry name" value="PROTEIN_KINASE_DOM"/>
    <property type="match status" value="1"/>
</dbReference>
<keyword evidence="6" id="KW-0808">Transferase</keyword>
<dbReference type="Gene3D" id="3.30.310.220">
    <property type="entry name" value="Fungal kinase associated-1 domain"/>
    <property type="match status" value="1"/>
</dbReference>
<feature type="region of interest" description="Disordered" evidence="13">
    <location>
        <begin position="584"/>
        <end position="609"/>
    </location>
</feature>
<reference evidence="15 16" key="1">
    <citation type="submission" date="2018-05" db="EMBL/GenBank/DDBJ databases">
        <title>Draft genome sequence of Scytalidium lignicola DSM 105466, a ubiquitous saprotrophic fungus.</title>
        <authorList>
            <person name="Buettner E."/>
            <person name="Gebauer A.M."/>
            <person name="Hofrichter M."/>
            <person name="Liers C."/>
            <person name="Kellner H."/>
        </authorList>
    </citation>
    <scope>NUCLEOTIDE SEQUENCE [LARGE SCALE GENOMIC DNA]</scope>
    <source>
        <strain evidence="15 16">DSM 105466</strain>
    </source>
</reference>
<dbReference type="EMBL" id="NCSJ02000320">
    <property type="protein sequence ID" value="RFU25616.1"/>
    <property type="molecule type" value="Genomic_DNA"/>
</dbReference>
<evidence type="ECO:0000256" key="13">
    <source>
        <dbReference type="SAM" id="MobiDB-lite"/>
    </source>
</evidence>
<feature type="region of interest" description="Disordered" evidence="13">
    <location>
        <begin position="1"/>
        <end position="117"/>
    </location>
</feature>
<feature type="compositionally biased region" description="Polar residues" evidence="13">
    <location>
        <begin position="14"/>
        <end position="45"/>
    </location>
</feature>
<evidence type="ECO:0000256" key="11">
    <source>
        <dbReference type="ARBA" id="ARBA00048679"/>
    </source>
</evidence>
<dbReference type="GO" id="GO:0035556">
    <property type="term" value="P:intracellular signal transduction"/>
    <property type="evidence" value="ECO:0007669"/>
    <property type="project" value="TreeGrafter"/>
</dbReference>
<dbReference type="AlphaFoldDB" id="A0A3E2GWW9"/>
<comment type="similarity">
    <text evidence="2">Belongs to the protein kinase superfamily. CAMK Ser/Thr protein kinase family. NIM1 subfamily.</text>
</comment>
<dbReference type="EC" id="2.7.11.1" evidence="3"/>
<feature type="region of interest" description="Disordered" evidence="13">
    <location>
        <begin position="704"/>
        <end position="732"/>
    </location>
</feature>
<dbReference type="PROSITE" id="PS00108">
    <property type="entry name" value="PROTEIN_KINASE_ST"/>
    <property type="match status" value="1"/>
</dbReference>
<feature type="compositionally biased region" description="Polar residues" evidence="13">
    <location>
        <begin position="980"/>
        <end position="989"/>
    </location>
</feature>
<protein>
    <recommendedName>
        <fullName evidence="3">non-specific serine/threonine protein kinase</fullName>
        <ecNumber evidence="3">2.7.11.1</ecNumber>
    </recommendedName>
</protein>
<evidence type="ECO:0000256" key="7">
    <source>
        <dbReference type="ARBA" id="ARBA00022741"/>
    </source>
</evidence>
<comment type="subcellular location">
    <subcellularLocation>
        <location evidence="1">Bud neck</location>
    </subcellularLocation>
</comment>
<keyword evidence="8" id="KW-0418">Kinase</keyword>
<dbReference type="FunFam" id="1.10.510.10:FF:000394">
    <property type="entry name" value="Serine/threonine-protein kinase HSL1"/>
    <property type="match status" value="1"/>
</dbReference>
<evidence type="ECO:0000256" key="5">
    <source>
        <dbReference type="ARBA" id="ARBA00022553"/>
    </source>
</evidence>
<evidence type="ECO:0000256" key="2">
    <source>
        <dbReference type="ARBA" id="ARBA00010791"/>
    </source>
</evidence>
<keyword evidence="5" id="KW-0597">Phosphoprotein</keyword>
<comment type="caution">
    <text evidence="15">The sequence shown here is derived from an EMBL/GenBank/DDBJ whole genome shotgun (WGS) entry which is preliminary data.</text>
</comment>
<dbReference type="InterPro" id="IPR031850">
    <property type="entry name" value="Fungal_KA1_dom"/>
</dbReference>
<evidence type="ECO:0000256" key="4">
    <source>
        <dbReference type="ARBA" id="ARBA00022527"/>
    </source>
</evidence>
<feature type="compositionally biased region" description="Polar residues" evidence="13">
    <location>
        <begin position="704"/>
        <end position="730"/>
    </location>
</feature>
<dbReference type="CDD" id="cd14081">
    <property type="entry name" value="STKc_BRSK1_2"/>
    <property type="match status" value="1"/>
</dbReference>
<keyword evidence="4" id="KW-0723">Serine/threonine-protein kinase</keyword>
<feature type="compositionally biased region" description="Polar residues" evidence="13">
    <location>
        <begin position="53"/>
        <end position="71"/>
    </location>
</feature>
<evidence type="ECO:0000256" key="8">
    <source>
        <dbReference type="ARBA" id="ARBA00022777"/>
    </source>
</evidence>
<comment type="catalytic activity">
    <reaction evidence="11">
        <text>L-seryl-[protein] + ATP = O-phospho-L-seryl-[protein] + ADP + H(+)</text>
        <dbReference type="Rhea" id="RHEA:17989"/>
        <dbReference type="Rhea" id="RHEA-COMP:9863"/>
        <dbReference type="Rhea" id="RHEA-COMP:11604"/>
        <dbReference type="ChEBI" id="CHEBI:15378"/>
        <dbReference type="ChEBI" id="CHEBI:29999"/>
        <dbReference type="ChEBI" id="CHEBI:30616"/>
        <dbReference type="ChEBI" id="CHEBI:83421"/>
        <dbReference type="ChEBI" id="CHEBI:456216"/>
        <dbReference type="EC" id="2.7.11.1"/>
    </reaction>
</comment>
<evidence type="ECO:0000256" key="1">
    <source>
        <dbReference type="ARBA" id="ARBA00004266"/>
    </source>
</evidence>
<evidence type="ECO:0000256" key="9">
    <source>
        <dbReference type="ARBA" id="ARBA00022840"/>
    </source>
</evidence>
<dbReference type="Gene3D" id="1.10.510.10">
    <property type="entry name" value="Transferase(Phosphotransferase) domain 1"/>
    <property type="match status" value="1"/>
</dbReference>
<evidence type="ECO:0000313" key="15">
    <source>
        <dbReference type="EMBL" id="RFU25616.1"/>
    </source>
</evidence>
<gene>
    <name evidence="15" type="ORF">B7463_g10719</name>
</gene>
<feature type="non-terminal residue" evidence="15">
    <location>
        <position position="1"/>
    </location>
</feature>
<evidence type="ECO:0000256" key="3">
    <source>
        <dbReference type="ARBA" id="ARBA00012513"/>
    </source>
</evidence>
<dbReference type="Proteomes" id="UP000258309">
    <property type="component" value="Unassembled WGS sequence"/>
</dbReference>
<dbReference type="GO" id="GO:0005935">
    <property type="term" value="C:cellular bud neck"/>
    <property type="evidence" value="ECO:0007669"/>
    <property type="project" value="UniProtKB-SubCell"/>
</dbReference>
<feature type="domain" description="Protein kinase" evidence="14">
    <location>
        <begin position="123"/>
        <end position="404"/>
    </location>
</feature>
<dbReference type="GO" id="GO:0005524">
    <property type="term" value="F:ATP binding"/>
    <property type="evidence" value="ECO:0007669"/>
    <property type="project" value="UniProtKB-UniRule"/>
</dbReference>
<comment type="catalytic activity">
    <reaction evidence="10">
        <text>L-threonyl-[protein] + ATP = O-phospho-L-threonyl-[protein] + ADP + H(+)</text>
        <dbReference type="Rhea" id="RHEA:46608"/>
        <dbReference type="Rhea" id="RHEA-COMP:11060"/>
        <dbReference type="Rhea" id="RHEA-COMP:11605"/>
        <dbReference type="ChEBI" id="CHEBI:15378"/>
        <dbReference type="ChEBI" id="CHEBI:30013"/>
        <dbReference type="ChEBI" id="CHEBI:30616"/>
        <dbReference type="ChEBI" id="CHEBI:61977"/>
        <dbReference type="ChEBI" id="CHEBI:456216"/>
        <dbReference type="EC" id="2.7.11.1"/>
    </reaction>
</comment>
<evidence type="ECO:0000313" key="16">
    <source>
        <dbReference type="Proteomes" id="UP000258309"/>
    </source>
</evidence>